<gene>
    <name evidence="1" type="ORF">SASC598J21_023380</name>
</gene>
<evidence type="ECO:0000313" key="2">
    <source>
        <dbReference type="Proteomes" id="UP000027644"/>
    </source>
</evidence>
<dbReference type="SUPFAM" id="SSF48371">
    <property type="entry name" value="ARM repeat"/>
    <property type="match status" value="1"/>
</dbReference>
<evidence type="ECO:0000313" key="1">
    <source>
        <dbReference type="EMBL" id="KEP99901.1"/>
    </source>
</evidence>
<dbReference type="InterPro" id="IPR006597">
    <property type="entry name" value="Sel1-like"/>
</dbReference>
<reference evidence="1 2" key="1">
    <citation type="journal article" date="2014" name="PLoS Genet.">
        <title>Hidden diversity in honey bee gut symbionts detected by single-cell genomics.</title>
        <authorList>
            <person name="Engel P."/>
            <person name="Stepanauskas R."/>
            <person name="Moran N."/>
        </authorList>
    </citation>
    <scope>NUCLEOTIDE SEQUENCE [LARGE SCALE GENOMIC DNA]</scope>
    <source>
        <strain evidence="1 2">SCGC AB-598-J21</strain>
    </source>
</reference>
<dbReference type="EMBL" id="AVQL01000456">
    <property type="protein sequence ID" value="KEP99901.1"/>
    <property type="molecule type" value="Genomic_DNA"/>
</dbReference>
<accession>A0A074V7X4</accession>
<organism evidence="1 2">
    <name type="scientific">Snodgrassella alvi SCGC AB-598-J21</name>
    <dbReference type="NCBI Taxonomy" id="1385367"/>
    <lineage>
        <taxon>Bacteria</taxon>
        <taxon>Pseudomonadati</taxon>
        <taxon>Pseudomonadota</taxon>
        <taxon>Betaproteobacteria</taxon>
        <taxon>Neisseriales</taxon>
        <taxon>Neisseriaceae</taxon>
        <taxon>Snodgrassella</taxon>
    </lineage>
</organism>
<dbReference type="AlphaFoldDB" id="A0A074V7X4"/>
<dbReference type="InterPro" id="IPR019734">
    <property type="entry name" value="TPR_rpt"/>
</dbReference>
<name>A0A074V7X4_9NEIS</name>
<comment type="caution">
    <text evidence="1">The sequence shown here is derived from an EMBL/GenBank/DDBJ whole genome shotgun (WGS) entry which is preliminary data.</text>
</comment>
<dbReference type="SMART" id="SM00671">
    <property type="entry name" value="SEL1"/>
    <property type="match status" value="9"/>
</dbReference>
<dbReference type="InterPro" id="IPR011990">
    <property type="entry name" value="TPR-like_helical_dom_sf"/>
</dbReference>
<protein>
    <submittedName>
        <fullName evidence="1">Uncharacterized protein</fullName>
    </submittedName>
</protein>
<dbReference type="Pfam" id="PF13174">
    <property type="entry name" value="TPR_6"/>
    <property type="match status" value="1"/>
</dbReference>
<dbReference type="Proteomes" id="UP000027644">
    <property type="component" value="Unassembled WGS sequence"/>
</dbReference>
<dbReference type="Gene3D" id="1.25.40.10">
    <property type="entry name" value="Tetratricopeptide repeat domain"/>
    <property type="match status" value="3"/>
</dbReference>
<dbReference type="InterPro" id="IPR016024">
    <property type="entry name" value="ARM-type_fold"/>
</dbReference>
<sequence>MEEKDINQQIEELNKITREDGKETYAQAQFKLGDIYLKIKHDYDQAEAFYLNIIKEDNPEVYAKAQLSLGYIYEEIKQDYDQAKAFYLNINKEDNPELYALAQFGLGYIYYDIKQDYDQAVTFFLNVDKEYNPELYALAQVRLGYIYQVIKQDYDQAITSFLNINKEDNPKTYAQAQGFLGYIYYDIKQNYDQAVTFFLNIIKEDNPEVYAQAQFALGHIYQDIKQDYDQAVTSFLNITKEDNSKVYAKAQFFLGYIYYNIKHNYDKAEVFLLNITKEDNPEVYAKAQVFLGYIYYNIKHNYDKAEVFLLNITKEDNPEVYAQAQFFLGYIYQEIKHDYDQAKAFYFKITRENNPEIYAQAQAQAQDILGKIYTEKIKKETQATDCFLLASKIVSYSNRYPYQYICAQLILGLKQINFNHDFNEKEFNELKDFIYNKIENLCNLTNNIKNILFISNILDNKYSEKQPERRVAHYTKPAVLFNLLKGENPSKFRLNIVDFMNDPSENQVLTSWLNISNHPDNEIKSFLASFSFNHNCLNQFRLYGNEDNIIGSGISIAFNKNFFGLDTERSINNEIISLHSIKSIKSFENKQVKLETEQIEIKSANTLYPLPLYRCLYFDPETEYMALAKRNKQSFYLENKKEKIPEDIDSEWNEYIKTLDEPKKIRCIRDNLEKIKGLIKELLDNSELQKISNLDELLSLAVLPISCLIKHAAFEDEDECRMIYITHIADDNIVEPQDYQSANSLYVEYTHVEEYIDNIYLGPQCKIQHKIWLQNHFKKKQRKKEIKLIKSEMPLR</sequence>
<proteinExistence type="predicted"/>